<sequence>MPSPWGQTLPVQMESCDLSIVSLKVNEVEEVHWCLLISLLSGRKEGITPWTQTSAGSLRRELMSMTSEKGKRAFMLFMYTQAMARQVRNGLWLPSPGEDKQSGRRQASCKTLSCRHHQYQVSCLRSFGDSG</sequence>
<dbReference type="AlphaFoldDB" id="Q6ZSZ7"/>
<reference evidence="1" key="1">
    <citation type="submission" date="2003-07" db="EMBL/GenBank/DDBJ databases">
        <title>NEDO human cDNA sequencing project.</title>
        <authorList>
            <person name="Ota T."/>
            <person name="Nakagawa S."/>
            <person name="Senoh A."/>
            <person name="Mizuguchi H."/>
            <person name="Inagaki H."/>
            <person name="Sugiyama T."/>
            <person name="Irie R."/>
            <person name="Otsuki T."/>
            <person name="Sato H."/>
            <person name="Wakamatsu A."/>
            <person name="Ishii S."/>
            <person name="Yamamoto J."/>
            <person name="Isono Y."/>
            <person name="Kawai-Hio Y."/>
            <person name="Saito K."/>
            <person name="Nishikawa T."/>
            <person name="Kimura K."/>
            <person name="Yamashita H."/>
            <person name="Matsuo K."/>
            <person name="Nakamura Y."/>
            <person name="Sekine M."/>
            <person name="Kikuchi H."/>
            <person name="Kanda K."/>
            <person name="Wagatsuma M."/>
            <person name="Murakawa K."/>
            <person name="Kanehori K."/>
            <person name="Takahashi-Fujii A."/>
            <person name="Oshima A."/>
            <person name="Sugiyama A."/>
            <person name="Kawakami B."/>
            <person name="Suzuki Y."/>
            <person name="Sugano S."/>
            <person name="Nagahari K."/>
            <person name="Masuho Y."/>
            <person name="Nagai K."/>
            <person name="Isogai T."/>
        </authorList>
    </citation>
    <scope>NUCLEOTIDE SEQUENCE</scope>
    <source>
        <tissue evidence="1">Brain</tissue>
    </source>
</reference>
<proteinExistence type="evidence at transcript level"/>
<protein>
    <submittedName>
        <fullName evidence="1">cDNA FLJ45097 fis, clone BRAWH3031054</fullName>
    </submittedName>
</protein>
<evidence type="ECO:0000313" key="1">
    <source>
        <dbReference type="EMBL" id="BAC86799.1"/>
    </source>
</evidence>
<dbReference type="EMBL" id="AK127041">
    <property type="protein sequence ID" value="BAC86799.1"/>
    <property type="molecule type" value="mRNA"/>
</dbReference>
<organism evidence="1">
    <name type="scientific">Homo sapiens</name>
    <name type="common">Human</name>
    <dbReference type="NCBI Taxonomy" id="9606"/>
    <lineage>
        <taxon>Eukaryota</taxon>
        <taxon>Metazoa</taxon>
        <taxon>Chordata</taxon>
        <taxon>Craniata</taxon>
        <taxon>Vertebrata</taxon>
        <taxon>Euteleostomi</taxon>
        <taxon>Mammalia</taxon>
        <taxon>Eutheria</taxon>
        <taxon>Euarchontoglires</taxon>
        <taxon>Primates</taxon>
        <taxon>Haplorrhini</taxon>
        <taxon>Catarrhini</taxon>
        <taxon>Hominidae</taxon>
        <taxon>Homo</taxon>
    </lineage>
</organism>
<name>Q6ZSZ7_HUMAN</name>
<accession>Q6ZSZ7</accession>